<reference evidence="1" key="1">
    <citation type="submission" date="2022-03" db="EMBL/GenBank/DDBJ databases">
        <title>Interactions between chemoautotrophic and heterotrophic bacteria.</title>
        <authorList>
            <person name="Santoro A."/>
        </authorList>
    </citation>
    <scope>NUCLEOTIDE SEQUENCE</scope>
    <source>
        <strain evidence="1">Nb-106</strain>
    </source>
</reference>
<name>A0ACC6AN80_NITWI</name>
<gene>
    <name evidence="1" type="ORF">J2S34_003719</name>
</gene>
<proteinExistence type="predicted"/>
<evidence type="ECO:0000313" key="1">
    <source>
        <dbReference type="EMBL" id="MCP2001233.1"/>
    </source>
</evidence>
<sequence>MQFQKVLLDGKGGNALDFPMARNQGSTERGSTDTCTTSAASPSKAVPDVDRLQRQIDLQTTLT</sequence>
<keyword evidence="2" id="KW-1185">Reference proteome</keyword>
<comment type="caution">
    <text evidence="1">The sequence shown here is derived from an EMBL/GenBank/DDBJ whole genome shotgun (WGS) entry which is preliminary data.</text>
</comment>
<dbReference type="Proteomes" id="UP001205486">
    <property type="component" value="Unassembled WGS sequence"/>
</dbReference>
<organism evidence="1 2">
    <name type="scientific">Nitrobacter winogradskyi</name>
    <name type="common">Nitrobacter agilis</name>
    <dbReference type="NCBI Taxonomy" id="913"/>
    <lineage>
        <taxon>Bacteria</taxon>
        <taxon>Pseudomonadati</taxon>
        <taxon>Pseudomonadota</taxon>
        <taxon>Alphaproteobacteria</taxon>
        <taxon>Hyphomicrobiales</taxon>
        <taxon>Nitrobacteraceae</taxon>
        <taxon>Nitrobacter</taxon>
    </lineage>
</organism>
<protein>
    <submittedName>
        <fullName evidence="1">Uncharacterized protein</fullName>
    </submittedName>
</protein>
<dbReference type="EMBL" id="JALJZS010000005">
    <property type="protein sequence ID" value="MCP2001233.1"/>
    <property type="molecule type" value="Genomic_DNA"/>
</dbReference>
<evidence type="ECO:0000313" key="2">
    <source>
        <dbReference type="Proteomes" id="UP001205486"/>
    </source>
</evidence>
<accession>A0ACC6AN80</accession>